<dbReference type="AlphaFoldDB" id="A0A2K2F2L9"/>
<dbReference type="RefSeq" id="WP_103080646.1">
    <property type="nucleotide sequence ID" value="NZ_CP021850.1"/>
</dbReference>
<protein>
    <submittedName>
        <fullName evidence="2">ATPase</fullName>
    </submittedName>
</protein>
<sequence length="218" mass="25051">MDYSSELESVIRKYDSLKMHYFNEKGRRDLLIDQKAKLEEALQKVLNNLDVLEQVRILLQKVSEYAREQSRRQIESLVTNCLQFIFDMNIEFKIEIEEVRGRPEAEFYVISNINGEEIKTKPQDARGGGVIDIISLAIRVAMLHCSSLEISGPLILDEPAKHVSEDYIIQVAEFLKQVSSMFDMQVIMVTHNRHLSEIANKGYRVGMIDGISRVSNDS</sequence>
<accession>A0A2K2F2L9</accession>
<keyword evidence="1" id="KW-0175">Coiled coil</keyword>
<reference evidence="2 3" key="1">
    <citation type="submission" date="2017-06" db="EMBL/GenBank/DDBJ databases">
        <title>Investigating the central metabolism of Clostridium thermosuccinogenes.</title>
        <authorList>
            <person name="Koendjbiharie J.G."/>
            <person name="van Kranenburg R."/>
        </authorList>
    </citation>
    <scope>NUCLEOTIDE SEQUENCE [LARGE SCALE GENOMIC DNA]</scope>
    <source>
        <strain evidence="2 3">DSM 5806</strain>
    </source>
</reference>
<dbReference type="EMBL" id="NIOJ01000008">
    <property type="protein sequence ID" value="PNU00617.1"/>
    <property type="molecule type" value="Genomic_DNA"/>
</dbReference>
<dbReference type="OrthoDB" id="2380879at2"/>
<dbReference type="SUPFAM" id="SSF52540">
    <property type="entry name" value="P-loop containing nucleoside triphosphate hydrolases"/>
    <property type="match status" value="1"/>
</dbReference>
<gene>
    <name evidence="2" type="ORF">CDQ84_05075</name>
</gene>
<dbReference type="Proteomes" id="UP000236151">
    <property type="component" value="Unassembled WGS sequence"/>
</dbReference>
<evidence type="ECO:0000313" key="2">
    <source>
        <dbReference type="EMBL" id="PNU00617.1"/>
    </source>
</evidence>
<comment type="caution">
    <text evidence="2">The sequence shown here is derived from an EMBL/GenBank/DDBJ whole genome shotgun (WGS) entry which is preliminary data.</text>
</comment>
<keyword evidence="3" id="KW-1185">Reference proteome</keyword>
<feature type="coiled-coil region" evidence="1">
    <location>
        <begin position="28"/>
        <end position="55"/>
    </location>
</feature>
<proteinExistence type="predicted"/>
<dbReference type="Gene3D" id="3.40.50.300">
    <property type="entry name" value="P-loop containing nucleotide triphosphate hydrolases"/>
    <property type="match status" value="1"/>
</dbReference>
<organism evidence="2 3">
    <name type="scientific">Clostridium thermosuccinogenes</name>
    <dbReference type="NCBI Taxonomy" id="84032"/>
    <lineage>
        <taxon>Bacteria</taxon>
        <taxon>Bacillati</taxon>
        <taxon>Bacillota</taxon>
        <taxon>Clostridia</taxon>
        <taxon>Eubacteriales</taxon>
        <taxon>Clostridiaceae</taxon>
        <taxon>Clostridium</taxon>
    </lineage>
</organism>
<dbReference type="InterPro" id="IPR027417">
    <property type="entry name" value="P-loop_NTPase"/>
</dbReference>
<evidence type="ECO:0000313" key="3">
    <source>
        <dbReference type="Proteomes" id="UP000236151"/>
    </source>
</evidence>
<dbReference type="KEGG" id="cthd:CDO33_07575"/>
<name>A0A2K2F2L9_9CLOT</name>
<evidence type="ECO:0000256" key="1">
    <source>
        <dbReference type="SAM" id="Coils"/>
    </source>
</evidence>